<dbReference type="InterPro" id="IPR017871">
    <property type="entry name" value="ABC_transporter-like_CS"/>
</dbReference>
<dbReference type="Proteomes" id="UP000196053">
    <property type="component" value="Chromosome I"/>
</dbReference>
<dbReference type="EMBL" id="LN879430">
    <property type="protein sequence ID" value="CUH91857.1"/>
    <property type="molecule type" value="Genomic_DNA"/>
</dbReference>
<feature type="domain" description="ABC transporter" evidence="5">
    <location>
        <begin position="3"/>
        <end position="236"/>
    </location>
</feature>
<dbReference type="PROSITE" id="PS00211">
    <property type="entry name" value="ABC_TRANSPORTER_1"/>
    <property type="match status" value="1"/>
</dbReference>
<keyword evidence="2" id="KW-0813">Transport</keyword>
<reference evidence="7" key="1">
    <citation type="submission" date="2015-09" db="EMBL/GenBank/DDBJ databases">
        <authorList>
            <person name="Wibberg D."/>
        </authorList>
    </citation>
    <scope>NUCLEOTIDE SEQUENCE [LARGE SCALE GENOMIC DNA]</scope>
    <source>
        <strain evidence="7">SD1D</strain>
    </source>
</reference>
<keyword evidence="7" id="KW-1185">Reference proteome</keyword>
<dbReference type="Gene3D" id="3.40.50.300">
    <property type="entry name" value="P-loop containing nucleotide triphosphate hydrolases"/>
    <property type="match status" value="1"/>
</dbReference>
<dbReference type="InterPro" id="IPR003439">
    <property type="entry name" value="ABC_transporter-like_ATP-bd"/>
</dbReference>
<dbReference type="InterPro" id="IPR027417">
    <property type="entry name" value="P-loop_NTPase"/>
</dbReference>
<dbReference type="PANTHER" id="PTHR43335:SF2">
    <property type="entry name" value="ABC TRANSPORTER, ATP-BINDING PROTEIN"/>
    <property type="match status" value="1"/>
</dbReference>
<dbReference type="KEGG" id="hsd:SD1D_0304"/>
<protein>
    <recommendedName>
        <fullName evidence="5">ABC transporter domain-containing protein</fullName>
    </recommendedName>
</protein>
<evidence type="ECO:0000256" key="1">
    <source>
        <dbReference type="ARBA" id="ARBA00005417"/>
    </source>
</evidence>
<dbReference type="SMART" id="SM00382">
    <property type="entry name" value="AAA"/>
    <property type="match status" value="1"/>
</dbReference>
<dbReference type="RefSeq" id="WP_058257284.1">
    <property type="nucleotide sequence ID" value="NZ_DUPS01000054.1"/>
</dbReference>
<keyword evidence="4" id="KW-0067">ATP-binding</keyword>
<gene>
    <name evidence="6" type="ORF">SD1D_0304</name>
</gene>
<keyword evidence="3" id="KW-0547">Nucleotide-binding</keyword>
<dbReference type="GO" id="GO:0005524">
    <property type="term" value="F:ATP binding"/>
    <property type="evidence" value="ECO:0007669"/>
    <property type="project" value="UniProtKB-KW"/>
</dbReference>
<name>A0A0K8J2V8_9FIRM</name>
<organism evidence="6 7">
    <name type="scientific">Herbinix luporum</name>
    <dbReference type="NCBI Taxonomy" id="1679721"/>
    <lineage>
        <taxon>Bacteria</taxon>
        <taxon>Bacillati</taxon>
        <taxon>Bacillota</taxon>
        <taxon>Clostridia</taxon>
        <taxon>Lachnospirales</taxon>
        <taxon>Lachnospiraceae</taxon>
        <taxon>Herbinix</taxon>
    </lineage>
</organism>
<evidence type="ECO:0000256" key="3">
    <source>
        <dbReference type="ARBA" id="ARBA00022741"/>
    </source>
</evidence>
<evidence type="ECO:0000259" key="5">
    <source>
        <dbReference type="PROSITE" id="PS50893"/>
    </source>
</evidence>
<sequence length="300" mass="33891">MLLELQGLTKHYHDKVALEDVSLSLDPGIWGLLGPNGAGKSTMMNIIADILPRTRGEVLWNKESVRKLGNKYRSILGFLPQSVGLYEHFKARDYLRYMCILKDILQEKNKKKELKEHIDSIIDTVNLSSDANRRIRTFSGGMRQRLGIAQALLGDPKLLILDEPTAGLDPQERIRLRNTIAASSANRIVLWSTHIVSDIENIASKIIMLRKGKCIAVGTPSELVSELNGQVWTLDIFPEQLKDYQNRFTICNIALEGNTRHIRLIAASKPHPEALQADPTLEDLYLFYYGEEGYHETDSV</sequence>
<proteinExistence type="inferred from homology"/>
<dbReference type="Pfam" id="PF00005">
    <property type="entry name" value="ABC_tran"/>
    <property type="match status" value="1"/>
</dbReference>
<dbReference type="AlphaFoldDB" id="A0A0K8J2V8"/>
<evidence type="ECO:0000256" key="2">
    <source>
        <dbReference type="ARBA" id="ARBA00022448"/>
    </source>
</evidence>
<evidence type="ECO:0000256" key="4">
    <source>
        <dbReference type="ARBA" id="ARBA00022840"/>
    </source>
</evidence>
<dbReference type="PROSITE" id="PS50893">
    <property type="entry name" value="ABC_TRANSPORTER_2"/>
    <property type="match status" value="1"/>
</dbReference>
<evidence type="ECO:0000313" key="7">
    <source>
        <dbReference type="Proteomes" id="UP000196053"/>
    </source>
</evidence>
<evidence type="ECO:0000313" key="6">
    <source>
        <dbReference type="EMBL" id="CUH91857.1"/>
    </source>
</evidence>
<dbReference type="OrthoDB" id="9775135at2"/>
<accession>A0A0K8J2V8</accession>
<dbReference type="GO" id="GO:0016887">
    <property type="term" value="F:ATP hydrolysis activity"/>
    <property type="evidence" value="ECO:0007669"/>
    <property type="project" value="InterPro"/>
</dbReference>
<dbReference type="PANTHER" id="PTHR43335">
    <property type="entry name" value="ABC TRANSPORTER, ATP-BINDING PROTEIN"/>
    <property type="match status" value="1"/>
</dbReference>
<comment type="similarity">
    <text evidence="1">Belongs to the ABC transporter superfamily.</text>
</comment>
<dbReference type="InterPro" id="IPR003593">
    <property type="entry name" value="AAA+_ATPase"/>
</dbReference>
<dbReference type="SUPFAM" id="SSF52540">
    <property type="entry name" value="P-loop containing nucleoside triphosphate hydrolases"/>
    <property type="match status" value="1"/>
</dbReference>